<comment type="caution">
    <text evidence="4">The sequence shown here is derived from an EMBL/GenBank/DDBJ whole genome shotgun (WGS) entry which is preliminary data.</text>
</comment>
<evidence type="ECO:0000256" key="2">
    <source>
        <dbReference type="ARBA" id="ARBA00022801"/>
    </source>
</evidence>
<keyword evidence="5" id="KW-1185">Reference proteome</keyword>
<dbReference type="OrthoDB" id="1650885at2"/>
<dbReference type="Proteomes" id="UP000439550">
    <property type="component" value="Unassembled WGS sequence"/>
</dbReference>
<dbReference type="GO" id="GO:0008270">
    <property type="term" value="F:zinc ion binding"/>
    <property type="evidence" value="ECO:0007669"/>
    <property type="project" value="InterPro"/>
</dbReference>
<organism evidence="4 5">
    <name type="scientific">Lactococcus hircilactis</name>
    <dbReference type="NCBI Taxonomy" id="1494462"/>
    <lineage>
        <taxon>Bacteria</taxon>
        <taxon>Bacillati</taxon>
        <taxon>Bacillota</taxon>
        <taxon>Bacilli</taxon>
        <taxon>Lactobacillales</taxon>
        <taxon>Streptococcaceae</taxon>
        <taxon>Lactococcus</taxon>
    </lineage>
</organism>
<dbReference type="AlphaFoldDB" id="A0A7X1Z8H5"/>
<dbReference type="GO" id="GO:0016818">
    <property type="term" value="F:hydrolase activity, acting on acid anhydrides, in phosphorus-containing anhydrides"/>
    <property type="evidence" value="ECO:0007669"/>
    <property type="project" value="InterPro"/>
</dbReference>
<dbReference type="Gene3D" id="3.30.70.2330">
    <property type="match status" value="1"/>
</dbReference>
<evidence type="ECO:0000313" key="4">
    <source>
        <dbReference type="EMBL" id="MQW39785.1"/>
    </source>
</evidence>
<keyword evidence="2" id="KW-0378">Hydrolase</keyword>
<sequence>MDLMKTDDYDLANILHAKPGEIDIHKPFEQEIFLFETHIAGTSYIKKIDELKEQLEIDKKLTFFREPENQFDKKAIKIVLPDGTKIGYVPKNDNVVFSRLMDAGKLLFGKIEEVDELGTWLKIKINIFLQE</sequence>
<evidence type="ECO:0000256" key="1">
    <source>
        <dbReference type="ARBA" id="ARBA00022723"/>
    </source>
</evidence>
<dbReference type="SMART" id="SM00910">
    <property type="entry name" value="HIRAN"/>
    <property type="match status" value="1"/>
</dbReference>
<dbReference type="EMBL" id="WITJ01000009">
    <property type="protein sequence ID" value="MQW39785.1"/>
    <property type="molecule type" value="Genomic_DNA"/>
</dbReference>
<name>A0A7X1Z8H5_9LACT</name>
<proteinExistence type="predicted"/>
<reference evidence="4 5" key="1">
    <citation type="submission" date="2019-10" db="EMBL/GenBank/DDBJ databases">
        <authorList>
            <person name="Dong K."/>
        </authorList>
    </citation>
    <scope>NUCLEOTIDE SEQUENCE [LARGE SCALE GENOMIC DNA]</scope>
    <source>
        <strain evidence="4 5">DSM 28960</strain>
    </source>
</reference>
<protein>
    <submittedName>
        <fullName evidence="4">Restriction endonuclease</fullName>
    </submittedName>
</protein>
<evidence type="ECO:0000259" key="3">
    <source>
        <dbReference type="SMART" id="SM00910"/>
    </source>
</evidence>
<dbReference type="RefSeq" id="WP_153496451.1">
    <property type="nucleotide sequence ID" value="NZ_CAXYUY010000008.1"/>
</dbReference>
<dbReference type="GO" id="GO:0004519">
    <property type="term" value="F:endonuclease activity"/>
    <property type="evidence" value="ECO:0007669"/>
    <property type="project" value="UniProtKB-KW"/>
</dbReference>
<dbReference type="InterPro" id="IPR014905">
    <property type="entry name" value="HIRAN"/>
</dbReference>
<accession>A0A7X1Z8H5</accession>
<feature type="domain" description="HIRAN" evidence="3">
    <location>
        <begin position="32"/>
        <end position="131"/>
    </location>
</feature>
<gene>
    <name evidence="4" type="ORF">GHI93_07585</name>
</gene>
<dbReference type="GO" id="GO:0003676">
    <property type="term" value="F:nucleic acid binding"/>
    <property type="evidence" value="ECO:0007669"/>
    <property type="project" value="InterPro"/>
</dbReference>
<keyword evidence="4" id="KW-0540">Nuclease</keyword>
<evidence type="ECO:0000313" key="5">
    <source>
        <dbReference type="Proteomes" id="UP000439550"/>
    </source>
</evidence>
<keyword evidence="1" id="KW-0479">Metal-binding</keyword>
<dbReference type="Pfam" id="PF08797">
    <property type="entry name" value="HIRAN"/>
    <property type="match status" value="1"/>
</dbReference>
<keyword evidence="4" id="KW-0255">Endonuclease</keyword>